<evidence type="ECO:0000256" key="1">
    <source>
        <dbReference type="SAM" id="MobiDB-lite"/>
    </source>
</evidence>
<evidence type="ECO:0000313" key="3">
    <source>
        <dbReference type="Proteomes" id="UP001152795"/>
    </source>
</evidence>
<dbReference type="Proteomes" id="UP001152795">
    <property type="component" value="Unassembled WGS sequence"/>
</dbReference>
<feature type="region of interest" description="Disordered" evidence="1">
    <location>
        <begin position="158"/>
        <end position="206"/>
    </location>
</feature>
<feature type="region of interest" description="Disordered" evidence="1">
    <location>
        <begin position="332"/>
        <end position="366"/>
    </location>
</feature>
<keyword evidence="3" id="KW-1185">Reference proteome</keyword>
<feature type="compositionally biased region" description="Polar residues" evidence="1">
    <location>
        <begin position="33"/>
        <end position="42"/>
    </location>
</feature>
<feature type="region of interest" description="Disordered" evidence="1">
    <location>
        <begin position="117"/>
        <end position="139"/>
    </location>
</feature>
<feature type="compositionally biased region" description="Basic and acidic residues" evidence="1">
    <location>
        <begin position="195"/>
        <end position="206"/>
    </location>
</feature>
<gene>
    <name evidence="2" type="ORF">PACLA_8A083860</name>
</gene>
<feature type="compositionally biased region" description="Polar residues" evidence="1">
    <location>
        <begin position="1"/>
        <end position="12"/>
    </location>
</feature>
<protein>
    <submittedName>
        <fullName evidence="2">Uncharacterized protein</fullName>
    </submittedName>
</protein>
<feature type="region of interest" description="Disordered" evidence="1">
    <location>
        <begin position="282"/>
        <end position="308"/>
    </location>
</feature>
<reference evidence="2" key="1">
    <citation type="submission" date="2020-04" db="EMBL/GenBank/DDBJ databases">
        <authorList>
            <person name="Alioto T."/>
            <person name="Alioto T."/>
            <person name="Gomez Garrido J."/>
        </authorList>
    </citation>
    <scope>NUCLEOTIDE SEQUENCE</scope>
    <source>
        <strain evidence="2">A484AB</strain>
    </source>
</reference>
<dbReference type="AlphaFoldDB" id="A0A6S7FXZ5"/>
<feature type="compositionally biased region" description="Polar residues" evidence="1">
    <location>
        <begin position="227"/>
        <end position="240"/>
    </location>
</feature>
<feature type="compositionally biased region" description="Polar residues" evidence="1">
    <location>
        <begin position="167"/>
        <end position="177"/>
    </location>
</feature>
<feature type="compositionally biased region" description="Basic and acidic residues" evidence="1">
    <location>
        <begin position="346"/>
        <end position="361"/>
    </location>
</feature>
<dbReference type="EMBL" id="CACRXK020000729">
    <property type="protein sequence ID" value="CAB3984355.1"/>
    <property type="molecule type" value="Genomic_DNA"/>
</dbReference>
<name>A0A6S7FXZ5_PARCT</name>
<feature type="region of interest" description="Disordered" evidence="1">
    <location>
        <begin position="1"/>
        <end position="42"/>
    </location>
</feature>
<organism evidence="2 3">
    <name type="scientific">Paramuricea clavata</name>
    <name type="common">Red gorgonian</name>
    <name type="synonym">Violescent sea-whip</name>
    <dbReference type="NCBI Taxonomy" id="317549"/>
    <lineage>
        <taxon>Eukaryota</taxon>
        <taxon>Metazoa</taxon>
        <taxon>Cnidaria</taxon>
        <taxon>Anthozoa</taxon>
        <taxon>Octocorallia</taxon>
        <taxon>Malacalcyonacea</taxon>
        <taxon>Plexauridae</taxon>
        <taxon>Paramuricea</taxon>
    </lineage>
</organism>
<feature type="region of interest" description="Disordered" evidence="1">
    <location>
        <begin position="386"/>
        <end position="410"/>
    </location>
</feature>
<evidence type="ECO:0000313" key="2">
    <source>
        <dbReference type="EMBL" id="CAB3984355.1"/>
    </source>
</evidence>
<accession>A0A6S7FXZ5</accession>
<proteinExistence type="predicted"/>
<comment type="caution">
    <text evidence="2">The sequence shown here is derived from an EMBL/GenBank/DDBJ whole genome shotgun (WGS) entry which is preliminary data.</text>
</comment>
<feature type="region of interest" description="Disordered" evidence="1">
    <location>
        <begin position="227"/>
        <end position="254"/>
    </location>
</feature>
<sequence>MINLSTESSAVENSKELLHSKRSRGKVRLPPLSTRQLTRYTPQQEAIMQIGRERDPSYSSNLPSPFITEKLLTPTGDYKCPRSPSNLSLQFNFEEPRYAETAGPFEEKMDRVKAVSKNGQKRVKSSLSKTPRNGKNIKMRPKGYHILNNEESIALIEKPAASRERQSSTITGTSTIRPQAREDKAAKPSVGTGLRVERANSGKERKRSTYDLREFLSLPSKAEHKINSMSPCLNSKANLTQHDEKKPVKLSPKSKSSIDDCTYDVFEFLSLSAESSRHLTGVGQKKLKEMRPQKAAKGKGAAKSTKKREIPSVIVADWNLNDDSPKTKQLIRHSRELPKANFPSDDFPRKSERHSTLEKPKTSGQRNSVYNLNEFLMLPDVARRHSIKKVNPQPQDAKPRSNSLETDSIREPDVKYDLGEFLNFLESGSGGLQVNTASRERSVGELRNRSLSVYDVYEFLKSSNAKELSAGVEGANESQSNPSIIDVTTLVAKTSPSIKNEENSSQASCYNLREFLTLPVTIESNQNESQNSMNSSERLKIN</sequence>